<keyword evidence="6" id="KW-1185">Reference proteome</keyword>
<sequence length="368" mass="40077">MKHPLLRQLCVADTINGTSIRIRPATTKRHRLTWSNAWLLLGLLLGGCATAKLGAAGQQKVQGKTYVIIGASSGFGRGMAEQLGAYHANVVLAARRTEVLEEVATKIRAAGGTALVVTTDISQPDQVQRLADAAVKQYGRVDVWVNDVGVGGIGRFWEIPINDYSRLIDVNLKGIVYGSQVAINIFRKQNAGTLMNLGSVESEVPLAYHAVYASTKGAIRNLDQALNNELRLSGYKNIKVVTIEPWAVDTPFWTHAANYSGGTARMAAMDPPTKVVNAMVRSSLRPRQELPVGWKARGATISHHLLPHFTERISANISHHYQIKTAPSLPPTAGSVYEPMKAGQGVDDGVRARIKAENRQRHEQKSKQ</sequence>
<evidence type="ECO:0000256" key="1">
    <source>
        <dbReference type="ARBA" id="ARBA00006484"/>
    </source>
</evidence>
<evidence type="ECO:0000256" key="3">
    <source>
        <dbReference type="RuleBase" id="RU000363"/>
    </source>
</evidence>
<dbReference type="InterPro" id="IPR036291">
    <property type="entry name" value="NAD(P)-bd_dom_sf"/>
</dbReference>
<dbReference type="PANTHER" id="PTHR44196">
    <property type="entry name" value="DEHYDROGENASE/REDUCTASE SDR FAMILY MEMBER 7B"/>
    <property type="match status" value="1"/>
</dbReference>
<dbReference type="PRINTS" id="PR00081">
    <property type="entry name" value="GDHRDH"/>
</dbReference>
<evidence type="ECO:0000256" key="4">
    <source>
        <dbReference type="SAM" id="MobiDB-lite"/>
    </source>
</evidence>
<evidence type="ECO:0000256" key="2">
    <source>
        <dbReference type="ARBA" id="ARBA00023002"/>
    </source>
</evidence>
<dbReference type="PRINTS" id="PR00080">
    <property type="entry name" value="SDRFAMILY"/>
</dbReference>
<dbReference type="SUPFAM" id="SSF51735">
    <property type="entry name" value="NAD(P)-binding Rossmann-fold domains"/>
    <property type="match status" value="1"/>
</dbReference>
<evidence type="ECO:0000313" key="5">
    <source>
        <dbReference type="EMBL" id="GGF09712.1"/>
    </source>
</evidence>
<protein>
    <submittedName>
        <fullName evidence="5">Oxidoreductase</fullName>
    </submittedName>
</protein>
<accession>A0ABQ1U5P4</accession>
<reference evidence="6" key="1">
    <citation type="journal article" date="2019" name="Int. J. Syst. Evol. Microbiol.">
        <title>The Global Catalogue of Microorganisms (GCM) 10K type strain sequencing project: providing services to taxonomists for standard genome sequencing and annotation.</title>
        <authorList>
            <consortium name="The Broad Institute Genomics Platform"/>
            <consortium name="The Broad Institute Genome Sequencing Center for Infectious Disease"/>
            <person name="Wu L."/>
            <person name="Ma J."/>
        </authorList>
    </citation>
    <scope>NUCLEOTIDE SEQUENCE [LARGE SCALE GENOMIC DNA]</scope>
    <source>
        <strain evidence="6">CGMCC 1.15197</strain>
    </source>
</reference>
<name>A0ABQ1U5P4_9BACT</name>
<dbReference type="Proteomes" id="UP000632273">
    <property type="component" value="Unassembled WGS sequence"/>
</dbReference>
<dbReference type="PANTHER" id="PTHR44196:SF1">
    <property type="entry name" value="DEHYDROGENASE_REDUCTASE SDR FAMILY MEMBER 7B"/>
    <property type="match status" value="1"/>
</dbReference>
<dbReference type="EMBL" id="BMHT01000003">
    <property type="protein sequence ID" value="GGF09712.1"/>
    <property type="molecule type" value="Genomic_DNA"/>
</dbReference>
<dbReference type="Pfam" id="PF00106">
    <property type="entry name" value="adh_short"/>
    <property type="match status" value="1"/>
</dbReference>
<proteinExistence type="inferred from homology"/>
<organism evidence="5 6">
    <name type="scientific">Hymenobacter cavernae</name>
    <dbReference type="NCBI Taxonomy" id="2044852"/>
    <lineage>
        <taxon>Bacteria</taxon>
        <taxon>Pseudomonadati</taxon>
        <taxon>Bacteroidota</taxon>
        <taxon>Cytophagia</taxon>
        <taxon>Cytophagales</taxon>
        <taxon>Hymenobacteraceae</taxon>
        <taxon>Hymenobacter</taxon>
    </lineage>
</organism>
<dbReference type="InterPro" id="IPR002347">
    <property type="entry name" value="SDR_fam"/>
</dbReference>
<feature type="compositionally biased region" description="Basic and acidic residues" evidence="4">
    <location>
        <begin position="348"/>
        <end position="368"/>
    </location>
</feature>
<comment type="similarity">
    <text evidence="1 3">Belongs to the short-chain dehydrogenases/reductases (SDR) family.</text>
</comment>
<dbReference type="RefSeq" id="WP_188813849.1">
    <property type="nucleotide sequence ID" value="NZ_BMHT01000003.1"/>
</dbReference>
<keyword evidence="2" id="KW-0560">Oxidoreductase</keyword>
<dbReference type="Gene3D" id="3.40.50.720">
    <property type="entry name" value="NAD(P)-binding Rossmann-like Domain"/>
    <property type="match status" value="1"/>
</dbReference>
<gene>
    <name evidence="5" type="ORF">GCM10011383_21140</name>
</gene>
<feature type="region of interest" description="Disordered" evidence="4">
    <location>
        <begin position="328"/>
        <end position="368"/>
    </location>
</feature>
<evidence type="ECO:0000313" key="6">
    <source>
        <dbReference type="Proteomes" id="UP000632273"/>
    </source>
</evidence>
<comment type="caution">
    <text evidence="5">The sequence shown here is derived from an EMBL/GenBank/DDBJ whole genome shotgun (WGS) entry which is preliminary data.</text>
</comment>